<evidence type="ECO:0000313" key="3">
    <source>
        <dbReference type="Proteomes" id="UP000314294"/>
    </source>
</evidence>
<protein>
    <submittedName>
        <fullName evidence="2">Uncharacterized protein</fullName>
    </submittedName>
</protein>
<reference evidence="2 3" key="1">
    <citation type="submission" date="2019-03" db="EMBL/GenBank/DDBJ databases">
        <title>First draft genome of Liparis tanakae, snailfish: a comprehensive survey of snailfish specific genes.</title>
        <authorList>
            <person name="Kim W."/>
            <person name="Song I."/>
            <person name="Jeong J.-H."/>
            <person name="Kim D."/>
            <person name="Kim S."/>
            <person name="Ryu S."/>
            <person name="Song J.Y."/>
            <person name="Lee S.K."/>
        </authorList>
    </citation>
    <scope>NUCLEOTIDE SEQUENCE [LARGE SCALE GENOMIC DNA]</scope>
    <source>
        <tissue evidence="2">Muscle</tissue>
    </source>
</reference>
<dbReference type="AlphaFoldDB" id="A0A4Z2FJ27"/>
<dbReference type="Proteomes" id="UP000314294">
    <property type="component" value="Unassembled WGS sequence"/>
</dbReference>
<feature type="compositionally biased region" description="Polar residues" evidence="1">
    <location>
        <begin position="44"/>
        <end position="59"/>
    </location>
</feature>
<proteinExistence type="predicted"/>
<name>A0A4Z2FJ27_9TELE</name>
<dbReference type="EMBL" id="SRLO01001127">
    <property type="protein sequence ID" value="TNN41207.1"/>
    <property type="molecule type" value="Genomic_DNA"/>
</dbReference>
<sequence length="59" mass="6279">MCRASASVSTEEEEAGAAKRRFISGAAEARGAELIQGPHRNRGQAIQGQIQTLKTPQTL</sequence>
<evidence type="ECO:0000313" key="2">
    <source>
        <dbReference type="EMBL" id="TNN41207.1"/>
    </source>
</evidence>
<keyword evidence="3" id="KW-1185">Reference proteome</keyword>
<accession>A0A4Z2FJ27</accession>
<evidence type="ECO:0000256" key="1">
    <source>
        <dbReference type="SAM" id="MobiDB-lite"/>
    </source>
</evidence>
<gene>
    <name evidence="2" type="ORF">EYF80_048635</name>
</gene>
<feature type="region of interest" description="Disordered" evidence="1">
    <location>
        <begin position="38"/>
        <end position="59"/>
    </location>
</feature>
<comment type="caution">
    <text evidence="2">The sequence shown here is derived from an EMBL/GenBank/DDBJ whole genome shotgun (WGS) entry which is preliminary data.</text>
</comment>
<feature type="region of interest" description="Disordered" evidence="1">
    <location>
        <begin position="1"/>
        <end position="20"/>
    </location>
</feature>
<organism evidence="2 3">
    <name type="scientific">Liparis tanakae</name>
    <name type="common">Tanaka's snailfish</name>
    <dbReference type="NCBI Taxonomy" id="230148"/>
    <lineage>
        <taxon>Eukaryota</taxon>
        <taxon>Metazoa</taxon>
        <taxon>Chordata</taxon>
        <taxon>Craniata</taxon>
        <taxon>Vertebrata</taxon>
        <taxon>Euteleostomi</taxon>
        <taxon>Actinopterygii</taxon>
        <taxon>Neopterygii</taxon>
        <taxon>Teleostei</taxon>
        <taxon>Neoteleostei</taxon>
        <taxon>Acanthomorphata</taxon>
        <taxon>Eupercaria</taxon>
        <taxon>Perciformes</taxon>
        <taxon>Cottioidei</taxon>
        <taxon>Cottales</taxon>
        <taxon>Liparidae</taxon>
        <taxon>Liparis</taxon>
    </lineage>
</organism>